<dbReference type="Proteomes" id="UP000222542">
    <property type="component" value="Unassembled WGS sequence"/>
</dbReference>
<keyword evidence="2" id="KW-0143">Chaperone</keyword>
<dbReference type="SUPFAM" id="SSF109910">
    <property type="entry name" value="YgfY-like"/>
    <property type="match status" value="1"/>
</dbReference>
<keyword evidence="4" id="KW-1185">Reference proteome</keyword>
<dbReference type="Gene3D" id="1.10.150.250">
    <property type="entry name" value="Flavinator of succinate dehydrogenase"/>
    <property type="match status" value="1"/>
</dbReference>
<dbReference type="Pfam" id="PF03937">
    <property type="entry name" value="Sdh5"/>
    <property type="match status" value="1"/>
</dbReference>
<proteinExistence type="predicted"/>
<evidence type="ECO:0000313" key="3">
    <source>
        <dbReference type="EMBL" id="PHT70484.1"/>
    </source>
</evidence>
<dbReference type="FunFam" id="1.10.150.250:FF:000004">
    <property type="entry name" value="Succinate dehydrogenase assembly factor 2, mitochondrial"/>
    <property type="match status" value="1"/>
</dbReference>
<dbReference type="EMBL" id="AYRZ02000010">
    <property type="protein sequence ID" value="PHT70484.1"/>
    <property type="molecule type" value="Genomic_DNA"/>
</dbReference>
<accession>A0A2G2YL91</accession>
<protein>
    <submittedName>
        <fullName evidence="3">Succinate dehydrogenase assembly factor 2, mitochondrial</fullName>
    </submittedName>
</protein>
<keyword evidence="1" id="KW-0496">Mitochondrion</keyword>
<evidence type="ECO:0000313" key="4">
    <source>
        <dbReference type="Proteomes" id="UP000222542"/>
    </source>
</evidence>
<evidence type="ECO:0000256" key="1">
    <source>
        <dbReference type="ARBA" id="ARBA00023128"/>
    </source>
</evidence>
<organism evidence="3 4">
    <name type="scientific">Capsicum annuum</name>
    <name type="common">Capsicum pepper</name>
    <dbReference type="NCBI Taxonomy" id="4072"/>
    <lineage>
        <taxon>Eukaryota</taxon>
        <taxon>Viridiplantae</taxon>
        <taxon>Streptophyta</taxon>
        <taxon>Embryophyta</taxon>
        <taxon>Tracheophyta</taxon>
        <taxon>Spermatophyta</taxon>
        <taxon>Magnoliopsida</taxon>
        <taxon>eudicotyledons</taxon>
        <taxon>Gunneridae</taxon>
        <taxon>Pentapetalae</taxon>
        <taxon>asterids</taxon>
        <taxon>lamiids</taxon>
        <taxon>Solanales</taxon>
        <taxon>Solanaceae</taxon>
        <taxon>Solanoideae</taxon>
        <taxon>Capsiceae</taxon>
        <taxon>Capsicum</taxon>
    </lineage>
</organism>
<dbReference type="Gramene" id="PHT70484">
    <property type="protein sequence ID" value="PHT70484"/>
    <property type="gene ID" value="T459_25588"/>
</dbReference>
<gene>
    <name evidence="3" type="ORF">T459_25588</name>
</gene>
<dbReference type="PANTHER" id="PTHR12469:SF2">
    <property type="entry name" value="SUCCINATE DEHYDROGENASE ASSEMBLY FACTOR 2, MITOCHONDRIAL"/>
    <property type="match status" value="1"/>
</dbReference>
<dbReference type="PANTHER" id="PTHR12469">
    <property type="entry name" value="PROTEIN EMI5 HOMOLOG, MITOCHONDRIAL"/>
    <property type="match status" value="1"/>
</dbReference>
<dbReference type="STRING" id="4072.A0A2G2YL91"/>
<dbReference type="InterPro" id="IPR036714">
    <property type="entry name" value="SDH_sf"/>
</dbReference>
<dbReference type="InterPro" id="IPR005631">
    <property type="entry name" value="SDH"/>
</dbReference>
<reference evidence="3 4" key="2">
    <citation type="journal article" date="2017" name="Genome Biol.">
        <title>New reference genome sequences of hot pepper reveal the massive evolution of plant disease-resistance genes by retroduplication.</title>
        <authorList>
            <person name="Kim S."/>
            <person name="Park J."/>
            <person name="Yeom S.I."/>
            <person name="Kim Y.M."/>
            <person name="Seo E."/>
            <person name="Kim K.T."/>
            <person name="Kim M.S."/>
            <person name="Lee J.M."/>
            <person name="Cheong K."/>
            <person name="Shin H.S."/>
            <person name="Kim S.B."/>
            <person name="Han K."/>
            <person name="Lee J."/>
            <person name="Park M."/>
            <person name="Lee H.A."/>
            <person name="Lee H.Y."/>
            <person name="Lee Y."/>
            <person name="Oh S."/>
            <person name="Lee J.H."/>
            <person name="Choi E."/>
            <person name="Choi E."/>
            <person name="Lee S.E."/>
            <person name="Jeon J."/>
            <person name="Kim H."/>
            <person name="Choi G."/>
            <person name="Song H."/>
            <person name="Lee J."/>
            <person name="Lee S.C."/>
            <person name="Kwon J.K."/>
            <person name="Lee H.Y."/>
            <person name="Koo N."/>
            <person name="Hong Y."/>
            <person name="Kim R.W."/>
            <person name="Kang W.H."/>
            <person name="Huh J.H."/>
            <person name="Kang B.C."/>
            <person name="Yang T.J."/>
            <person name="Lee Y.H."/>
            <person name="Bennetzen J.L."/>
            <person name="Choi D."/>
        </authorList>
    </citation>
    <scope>NUCLEOTIDE SEQUENCE [LARGE SCALE GENOMIC DNA]</scope>
    <source>
        <strain evidence="4">cv. CM334</strain>
    </source>
</reference>
<dbReference type="AlphaFoldDB" id="A0A2G2YL91"/>
<name>A0A2G2YL91_CAPAN</name>
<comment type="caution">
    <text evidence="3">The sequence shown here is derived from an EMBL/GenBank/DDBJ whole genome shotgun (WGS) entry which is preliminary data.</text>
</comment>
<reference evidence="3 4" key="1">
    <citation type="journal article" date="2014" name="Nat. Genet.">
        <title>Genome sequence of the hot pepper provides insights into the evolution of pungency in Capsicum species.</title>
        <authorList>
            <person name="Kim S."/>
            <person name="Park M."/>
            <person name="Yeom S.I."/>
            <person name="Kim Y.M."/>
            <person name="Lee J.M."/>
            <person name="Lee H.A."/>
            <person name="Seo E."/>
            <person name="Choi J."/>
            <person name="Cheong K."/>
            <person name="Kim K.T."/>
            <person name="Jung K."/>
            <person name="Lee G.W."/>
            <person name="Oh S.K."/>
            <person name="Bae C."/>
            <person name="Kim S.B."/>
            <person name="Lee H.Y."/>
            <person name="Kim S.Y."/>
            <person name="Kim M.S."/>
            <person name="Kang B.C."/>
            <person name="Jo Y.D."/>
            <person name="Yang H.B."/>
            <person name="Jeong H.J."/>
            <person name="Kang W.H."/>
            <person name="Kwon J.K."/>
            <person name="Shin C."/>
            <person name="Lim J.Y."/>
            <person name="Park J.H."/>
            <person name="Huh J.H."/>
            <person name="Kim J.S."/>
            <person name="Kim B.D."/>
            <person name="Cohen O."/>
            <person name="Paran I."/>
            <person name="Suh M.C."/>
            <person name="Lee S.B."/>
            <person name="Kim Y.K."/>
            <person name="Shin Y."/>
            <person name="Noh S.J."/>
            <person name="Park J."/>
            <person name="Seo Y.S."/>
            <person name="Kwon S.Y."/>
            <person name="Kim H.A."/>
            <person name="Park J.M."/>
            <person name="Kim H.J."/>
            <person name="Choi S.B."/>
            <person name="Bosland P.W."/>
            <person name="Reeves G."/>
            <person name="Jo S.H."/>
            <person name="Lee B.W."/>
            <person name="Cho H.T."/>
            <person name="Choi H.S."/>
            <person name="Lee M.S."/>
            <person name="Yu Y."/>
            <person name="Do Choi Y."/>
            <person name="Park B.S."/>
            <person name="van Deynze A."/>
            <person name="Ashrafi H."/>
            <person name="Hill T."/>
            <person name="Kim W.T."/>
            <person name="Pai H.S."/>
            <person name="Ahn H.K."/>
            <person name="Yeam I."/>
            <person name="Giovannoni J.J."/>
            <person name="Rose J.K."/>
            <person name="Sorensen I."/>
            <person name="Lee S.J."/>
            <person name="Kim R.W."/>
            <person name="Choi I.Y."/>
            <person name="Choi B.S."/>
            <person name="Lim J.S."/>
            <person name="Lee Y.H."/>
            <person name="Choi D."/>
        </authorList>
    </citation>
    <scope>NUCLEOTIDE SEQUENCE [LARGE SCALE GENOMIC DNA]</scope>
    <source>
        <strain evidence="4">cv. CM334</strain>
    </source>
</reference>
<sequence length="81" mass="9716">MKRANNVYFNNFIYRTKQRGYLELGLVLGKWVEEHIQFMDENGIKSLVHVLDLENLDLWEWLTGQDNPRCNKYKSCVLCYT</sequence>
<evidence type="ECO:0000256" key="2">
    <source>
        <dbReference type="ARBA" id="ARBA00023186"/>
    </source>
</evidence>